<evidence type="ECO:0008006" key="3">
    <source>
        <dbReference type="Google" id="ProtNLM"/>
    </source>
</evidence>
<protein>
    <recommendedName>
        <fullName evidence="3">Acetyltransferase</fullName>
    </recommendedName>
</protein>
<dbReference type="AlphaFoldDB" id="F4QIG7"/>
<dbReference type="Proteomes" id="UP000006512">
    <property type="component" value="Unassembled WGS sequence"/>
</dbReference>
<dbReference type="STRING" id="715226.ABI_13950"/>
<name>F4QIG7_9CAUL</name>
<dbReference type="InterPro" id="IPR016181">
    <property type="entry name" value="Acyl_CoA_acyltransferase"/>
</dbReference>
<evidence type="ECO:0000313" key="1">
    <source>
        <dbReference type="EMBL" id="EGF92956.1"/>
    </source>
</evidence>
<evidence type="ECO:0000313" key="2">
    <source>
        <dbReference type="Proteomes" id="UP000006512"/>
    </source>
</evidence>
<proteinExistence type="predicted"/>
<dbReference type="SUPFAM" id="SSF55729">
    <property type="entry name" value="Acyl-CoA N-acyltransferases (Nat)"/>
    <property type="match status" value="1"/>
</dbReference>
<gene>
    <name evidence="1" type="ORF">ABI_13950</name>
</gene>
<keyword evidence="2" id="KW-1185">Reference proteome</keyword>
<accession>F4QIG7</accession>
<organism evidence="1 2">
    <name type="scientific">Asticcacaulis biprosthecium C19</name>
    <dbReference type="NCBI Taxonomy" id="715226"/>
    <lineage>
        <taxon>Bacteria</taxon>
        <taxon>Pseudomonadati</taxon>
        <taxon>Pseudomonadota</taxon>
        <taxon>Alphaproteobacteria</taxon>
        <taxon>Caulobacterales</taxon>
        <taxon>Caulobacteraceae</taxon>
        <taxon>Asticcacaulis</taxon>
    </lineage>
</organism>
<dbReference type="EMBL" id="GL883077">
    <property type="protein sequence ID" value="EGF92956.1"/>
    <property type="molecule type" value="Genomic_DNA"/>
</dbReference>
<sequence>MAVVTDPHPTNAPAIRAYEKASFIPYVEGNHPQWGRSLLMACTR</sequence>
<reference evidence="2" key="1">
    <citation type="submission" date="2011-03" db="EMBL/GenBank/DDBJ databases">
        <title>Draft genome sequence of Brevundimonas diminuta.</title>
        <authorList>
            <person name="Brown P.J.B."/>
            <person name="Buechlein A."/>
            <person name="Hemmerich C."/>
            <person name="Brun Y.V."/>
        </authorList>
    </citation>
    <scope>NUCLEOTIDE SEQUENCE [LARGE SCALE GENOMIC DNA]</scope>
    <source>
        <strain evidence="2">C19</strain>
    </source>
</reference>
<dbReference type="Gene3D" id="3.40.630.30">
    <property type="match status" value="1"/>
</dbReference>
<dbReference type="HOGENOM" id="CLU_3211824_0_0_5"/>